<organism evidence="3 4">
    <name type="scientific">Cryobacterium tagatosivorans</name>
    <dbReference type="NCBI Taxonomy" id="1259199"/>
    <lineage>
        <taxon>Bacteria</taxon>
        <taxon>Bacillati</taxon>
        <taxon>Actinomycetota</taxon>
        <taxon>Actinomycetes</taxon>
        <taxon>Micrococcales</taxon>
        <taxon>Microbacteriaceae</taxon>
        <taxon>Cryobacterium</taxon>
    </lineage>
</organism>
<proteinExistence type="predicted"/>
<feature type="region of interest" description="Disordered" evidence="1">
    <location>
        <begin position="62"/>
        <end position="93"/>
    </location>
</feature>
<reference evidence="3 4" key="1">
    <citation type="submission" date="2019-03" db="EMBL/GenBank/DDBJ databases">
        <title>Genomics of glacier-inhabiting Cryobacterium strains.</title>
        <authorList>
            <person name="Liu Q."/>
            <person name="Xin Y.-H."/>
        </authorList>
    </citation>
    <scope>NUCLEOTIDE SEQUENCE [LARGE SCALE GENOMIC DNA]</scope>
    <source>
        <strain evidence="3 4">Sr47</strain>
    </source>
</reference>
<dbReference type="PANTHER" id="PTHR41878:SF1">
    <property type="entry name" value="TNPR PROTEIN"/>
    <property type="match status" value="1"/>
</dbReference>
<dbReference type="Pfam" id="PF07929">
    <property type="entry name" value="PRiA4_ORF3"/>
    <property type="match status" value="1"/>
</dbReference>
<feature type="domain" description="Plasmid pRiA4b Orf3-like" evidence="2">
    <location>
        <begin position="155"/>
        <end position="324"/>
    </location>
</feature>
<gene>
    <name evidence="3" type="ORF">E3O23_16140</name>
</gene>
<accession>A0A4R8UC86</accession>
<evidence type="ECO:0000313" key="4">
    <source>
        <dbReference type="Proteomes" id="UP000297866"/>
    </source>
</evidence>
<evidence type="ECO:0000259" key="2">
    <source>
        <dbReference type="Pfam" id="PF07929"/>
    </source>
</evidence>
<feature type="compositionally biased region" description="Pro residues" evidence="1">
    <location>
        <begin position="66"/>
        <end position="87"/>
    </location>
</feature>
<dbReference type="Gene3D" id="3.10.290.30">
    <property type="entry name" value="MM3350-like"/>
    <property type="match status" value="1"/>
</dbReference>
<feature type="region of interest" description="Disordered" evidence="1">
    <location>
        <begin position="127"/>
        <end position="150"/>
    </location>
</feature>
<dbReference type="Proteomes" id="UP000297866">
    <property type="component" value="Unassembled WGS sequence"/>
</dbReference>
<protein>
    <recommendedName>
        <fullName evidence="2">Plasmid pRiA4b Orf3-like domain-containing protein</fullName>
    </recommendedName>
</protein>
<dbReference type="InterPro" id="IPR024047">
    <property type="entry name" value="MM3350-like_sf"/>
</dbReference>
<dbReference type="EMBL" id="SOEZ01000076">
    <property type="protein sequence ID" value="TFB46998.1"/>
    <property type="molecule type" value="Genomic_DNA"/>
</dbReference>
<evidence type="ECO:0000313" key="3">
    <source>
        <dbReference type="EMBL" id="TFB46998.1"/>
    </source>
</evidence>
<dbReference type="SUPFAM" id="SSF159941">
    <property type="entry name" value="MM3350-like"/>
    <property type="match status" value="1"/>
</dbReference>
<dbReference type="AlphaFoldDB" id="A0A4R8UC86"/>
<comment type="caution">
    <text evidence="3">The sequence shown here is derived from an EMBL/GenBank/DDBJ whole genome shotgun (WGS) entry which is preliminary data.</text>
</comment>
<dbReference type="OrthoDB" id="9816539at2"/>
<evidence type="ECO:0000256" key="1">
    <source>
        <dbReference type="SAM" id="MobiDB-lite"/>
    </source>
</evidence>
<keyword evidence="4" id="KW-1185">Reference proteome</keyword>
<name>A0A4R8UC86_9MICO</name>
<sequence>MTNTPFDWGLQGSLVLPARTATGLLSCGQTPFISQTKVRSPQANPRAGAAGAAAAIHCVGMTEQPTPQPPISGPPISGPPTSQPPTSEPGNVTDLEDARRRFLAAAAAAGADSGADGDADADSRLQAMQDAARARRDRPKKPLPLLTPPATPTRFRVRVDLVGSEPPIWRRLSLPSHLTLDRLHDVLQSAFGWTNSHLHQFTLTGDPHGEETVGILTPFDVEEGDEGVLESELRFDHFLASTGDTLRYTYDFGDDWEHTLTLEAAEPAVDEPTDATVRCLAGQRLGPPENIGGIHNYERILAVALNPRDPEYSDLIEEISYFDLFSITDDIDLDAINRGLDRVARADAALAWLRDRRGGAGSPIADLIAGVHEEAQRYLAGFVGGARLMEPVEVDEAAAESATLVIRTFLRHVGDGLPLTKAGYLQPAAVIALMAELDPEQKTYGKSNREANTRPLLDLRETVTDLGLVRKYRGMLLPTKLGLAVRESPLALWHHIAARLPVERDGQARDAALLLLLLVAAGEVGTFITLGKSLDLATAVAGMQLEGDGRYGNGSAVYKPRHTREALEWAGSASLQDPRPFRLQMSAPSRLDSIGAQTLARAALTPGR</sequence>
<dbReference type="PANTHER" id="PTHR41878">
    <property type="entry name" value="LEXA REPRESSOR-RELATED"/>
    <property type="match status" value="1"/>
</dbReference>
<dbReference type="InterPro" id="IPR012912">
    <property type="entry name" value="Plasmid_pRiA4b_Orf3-like"/>
</dbReference>